<protein>
    <submittedName>
        <fullName evidence="1">Uncharacterized protein</fullName>
    </submittedName>
</protein>
<evidence type="ECO:0000313" key="1">
    <source>
        <dbReference type="EMBL" id="KIM53218.1"/>
    </source>
</evidence>
<reference evidence="2" key="2">
    <citation type="submission" date="2015-01" db="EMBL/GenBank/DDBJ databases">
        <title>Evolutionary Origins and Diversification of the Mycorrhizal Mutualists.</title>
        <authorList>
            <consortium name="DOE Joint Genome Institute"/>
            <consortium name="Mycorrhizal Genomics Consortium"/>
            <person name="Kohler A."/>
            <person name="Kuo A."/>
            <person name="Nagy L.G."/>
            <person name="Floudas D."/>
            <person name="Copeland A."/>
            <person name="Barry K.W."/>
            <person name="Cichocki N."/>
            <person name="Veneault-Fourrey C."/>
            <person name="LaButti K."/>
            <person name="Lindquist E.A."/>
            <person name="Lipzen A."/>
            <person name="Lundell T."/>
            <person name="Morin E."/>
            <person name="Murat C."/>
            <person name="Riley R."/>
            <person name="Ohm R."/>
            <person name="Sun H."/>
            <person name="Tunlid A."/>
            <person name="Henrissat B."/>
            <person name="Grigoriev I.V."/>
            <person name="Hibbett D.S."/>
            <person name="Martin F."/>
        </authorList>
    </citation>
    <scope>NUCLEOTIDE SEQUENCE [LARGE SCALE GENOMIC DNA]</scope>
    <source>
        <strain evidence="2">Foug A</strain>
    </source>
</reference>
<dbReference type="OrthoDB" id="3252425at2759"/>
<sequence length="167" mass="19565">LRKVAFKIVHSTTKVLPAWKDILADLRFAISLMPRDVATRWNSTFDLLEYALKHRKAVDLLTQRRELGLRKFELCDNEWVIVLKDATLFFSRSTPNLATVIPAMDHIDQQLTTYSRDRHYLLSIRSGITLAKRTLNRYYGRTDTSEVYRIAMGKHFIRFHSIVVNIK</sequence>
<keyword evidence="2" id="KW-1185">Reference proteome</keyword>
<dbReference type="InParanoid" id="A0A0C2YU81"/>
<gene>
    <name evidence="1" type="ORF">SCLCIDRAFT_139490</name>
</gene>
<reference evidence="1 2" key="1">
    <citation type="submission" date="2014-04" db="EMBL/GenBank/DDBJ databases">
        <authorList>
            <consortium name="DOE Joint Genome Institute"/>
            <person name="Kuo A."/>
            <person name="Kohler A."/>
            <person name="Nagy L.G."/>
            <person name="Floudas D."/>
            <person name="Copeland A."/>
            <person name="Barry K.W."/>
            <person name="Cichocki N."/>
            <person name="Veneault-Fourrey C."/>
            <person name="LaButti K."/>
            <person name="Lindquist E.A."/>
            <person name="Lipzen A."/>
            <person name="Lundell T."/>
            <person name="Morin E."/>
            <person name="Murat C."/>
            <person name="Sun H."/>
            <person name="Tunlid A."/>
            <person name="Henrissat B."/>
            <person name="Grigoriev I.V."/>
            <person name="Hibbett D.S."/>
            <person name="Martin F."/>
            <person name="Nordberg H.P."/>
            <person name="Cantor M.N."/>
            <person name="Hua S.X."/>
        </authorList>
    </citation>
    <scope>NUCLEOTIDE SEQUENCE [LARGE SCALE GENOMIC DNA]</scope>
    <source>
        <strain evidence="1 2">Foug A</strain>
    </source>
</reference>
<name>A0A0C2YU81_9AGAM</name>
<organism evidence="1 2">
    <name type="scientific">Scleroderma citrinum Foug A</name>
    <dbReference type="NCBI Taxonomy" id="1036808"/>
    <lineage>
        <taxon>Eukaryota</taxon>
        <taxon>Fungi</taxon>
        <taxon>Dikarya</taxon>
        <taxon>Basidiomycota</taxon>
        <taxon>Agaricomycotina</taxon>
        <taxon>Agaricomycetes</taxon>
        <taxon>Agaricomycetidae</taxon>
        <taxon>Boletales</taxon>
        <taxon>Sclerodermatineae</taxon>
        <taxon>Sclerodermataceae</taxon>
        <taxon>Scleroderma</taxon>
    </lineage>
</organism>
<proteinExistence type="predicted"/>
<dbReference type="AlphaFoldDB" id="A0A0C2YU81"/>
<evidence type="ECO:0000313" key="2">
    <source>
        <dbReference type="Proteomes" id="UP000053989"/>
    </source>
</evidence>
<dbReference type="EMBL" id="KN822187">
    <property type="protein sequence ID" value="KIM53218.1"/>
    <property type="molecule type" value="Genomic_DNA"/>
</dbReference>
<accession>A0A0C2YU81</accession>
<feature type="non-terminal residue" evidence="1">
    <location>
        <position position="1"/>
    </location>
</feature>
<dbReference type="HOGENOM" id="CLU_099691_1_0_1"/>
<dbReference type="SUPFAM" id="SSF53098">
    <property type="entry name" value="Ribonuclease H-like"/>
    <property type="match status" value="1"/>
</dbReference>
<dbReference type="Proteomes" id="UP000053989">
    <property type="component" value="Unassembled WGS sequence"/>
</dbReference>
<dbReference type="InterPro" id="IPR012337">
    <property type="entry name" value="RNaseH-like_sf"/>
</dbReference>